<keyword evidence="1" id="KW-0812">Transmembrane</keyword>
<keyword evidence="1" id="KW-0472">Membrane</keyword>
<dbReference type="KEGG" id="mpp:MICPUCDRAFT_60333"/>
<gene>
    <name evidence="3" type="ORF">MICPUCDRAFT_60333</name>
</gene>
<feature type="transmembrane region" description="Helical" evidence="1">
    <location>
        <begin position="128"/>
        <end position="148"/>
    </location>
</feature>
<dbReference type="GeneID" id="9686218"/>
<evidence type="ECO:0000256" key="2">
    <source>
        <dbReference type="SAM" id="SignalP"/>
    </source>
</evidence>
<sequence>MGKIFLTLFAVLFALSTTLTRAVRISKGRGEGTLRFVEAKARFLADAKENPSKHHAEIFIIKYSAVWILSVGVVIASRAYEWWGRWGYIVYCGACAAPYVVTPLLRPLKGDRTPAGASSIATWYILKANAWIAVFSFIGNYWYTHYFYGVLKANYTFDAHRLNDVPISMYLMTHAYFMFYHALTNCALRFVKSKYEDDAARWVFTCALVAVMAYTTAFMESLTICGFPYYTFADRDKAYTLGSAFYGIYFLVSFPMFLRVDEDVVGGGKRGGGKGRTTHWTTFWEAMGSGMAVLCLLDFVRVHLGLDFCMYAKGH</sequence>
<feature type="transmembrane region" description="Helical" evidence="1">
    <location>
        <begin position="169"/>
        <end position="190"/>
    </location>
</feature>
<feature type="transmembrane region" description="Helical" evidence="1">
    <location>
        <begin position="58"/>
        <end position="76"/>
    </location>
</feature>
<dbReference type="PANTHER" id="PTHR35136:SF1">
    <property type="entry name" value="CYCLOEUCALENOL CYCLOISOMERASE"/>
    <property type="match status" value="1"/>
</dbReference>
<dbReference type="STRING" id="564608.C1MXY6"/>
<evidence type="ECO:0000313" key="3">
    <source>
        <dbReference type="EMBL" id="EEH55240.1"/>
    </source>
</evidence>
<dbReference type="GO" id="GO:0047793">
    <property type="term" value="F:cycloeucalenol cycloisomerase activity"/>
    <property type="evidence" value="ECO:0007669"/>
    <property type="project" value="InterPro"/>
</dbReference>
<feature type="transmembrane region" description="Helical" evidence="1">
    <location>
        <begin position="88"/>
        <end position="108"/>
    </location>
</feature>
<dbReference type="OMA" id="YLMTHAY"/>
<evidence type="ECO:0000313" key="4">
    <source>
        <dbReference type="Proteomes" id="UP000001876"/>
    </source>
</evidence>
<proteinExistence type="predicted"/>
<dbReference type="InterPro" id="IPR020532">
    <property type="entry name" value="Cycloeucalenol_cycloisomerase"/>
</dbReference>
<accession>C1MXY6</accession>
<feature type="chain" id="PRO_5002910694" evidence="2">
    <location>
        <begin position="23"/>
        <end position="315"/>
    </location>
</feature>
<name>C1MXY6_MICPC</name>
<dbReference type="OrthoDB" id="2111841at2759"/>
<protein>
    <submittedName>
        <fullName evidence="3">Predicted protein</fullName>
    </submittedName>
</protein>
<dbReference type="EMBL" id="GG663742">
    <property type="protein sequence ID" value="EEH55240.1"/>
    <property type="molecule type" value="Genomic_DNA"/>
</dbReference>
<feature type="signal peptide" evidence="2">
    <location>
        <begin position="1"/>
        <end position="22"/>
    </location>
</feature>
<keyword evidence="2" id="KW-0732">Signal</keyword>
<dbReference type="eggNOG" id="ENOG502QPR8">
    <property type="taxonomic scope" value="Eukaryota"/>
</dbReference>
<reference evidence="3 4" key="1">
    <citation type="journal article" date="2009" name="Science">
        <title>Green evolution and dynamic adaptations revealed by genomes of the marine picoeukaryotes Micromonas.</title>
        <authorList>
            <person name="Worden A.Z."/>
            <person name="Lee J.H."/>
            <person name="Mock T."/>
            <person name="Rouze P."/>
            <person name="Simmons M.P."/>
            <person name="Aerts A.L."/>
            <person name="Allen A.E."/>
            <person name="Cuvelier M.L."/>
            <person name="Derelle E."/>
            <person name="Everett M.V."/>
            <person name="Foulon E."/>
            <person name="Grimwood J."/>
            <person name="Gundlach H."/>
            <person name="Henrissat B."/>
            <person name="Napoli C."/>
            <person name="McDonald S.M."/>
            <person name="Parker M.S."/>
            <person name="Rombauts S."/>
            <person name="Salamov A."/>
            <person name="Von Dassow P."/>
            <person name="Badger J.H."/>
            <person name="Coutinho P.M."/>
            <person name="Demir E."/>
            <person name="Dubchak I."/>
            <person name="Gentemann C."/>
            <person name="Eikrem W."/>
            <person name="Gready J.E."/>
            <person name="John U."/>
            <person name="Lanier W."/>
            <person name="Lindquist E.A."/>
            <person name="Lucas S."/>
            <person name="Mayer K.F."/>
            <person name="Moreau H."/>
            <person name="Not F."/>
            <person name="Otillar R."/>
            <person name="Panaud O."/>
            <person name="Pangilinan J."/>
            <person name="Paulsen I."/>
            <person name="Piegu B."/>
            <person name="Poliakov A."/>
            <person name="Robbens S."/>
            <person name="Schmutz J."/>
            <person name="Toulza E."/>
            <person name="Wyss T."/>
            <person name="Zelensky A."/>
            <person name="Zhou K."/>
            <person name="Armbrust E.V."/>
            <person name="Bhattacharya D."/>
            <person name="Goodenough U.W."/>
            <person name="Van de Peer Y."/>
            <person name="Grigoriev I.V."/>
        </authorList>
    </citation>
    <scope>NUCLEOTIDE SEQUENCE [LARGE SCALE GENOMIC DNA]</scope>
    <source>
        <strain evidence="3 4">CCMP1545</strain>
    </source>
</reference>
<dbReference type="Proteomes" id="UP000001876">
    <property type="component" value="Unassembled WGS sequence"/>
</dbReference>
<dbReference type="PANTHER" id="PTHR35136">
    <property type="entry name" value="CYCLOEUCALENOL CYCLOISOMERASE"/>
    <property type="match status" value="1"/>
</dbReference>
<feature type="transmembrane region" description="Helical" evidence="1">
    <location>
        <begin position="239"/>
        <end position="258"/>
    </location>
</feature>
<dbReference type="RefSeq" id="XP_003060471.1">
    <property type="nucleotide sequence ID" value="XM_003060425.1"/>
</dbReference>
<keyword evidence="4" id="KW-1185">Reference proteome</keyword>
<feature type="transmembrane region" description="Helical" evidence="1">
    <location>
        <begin position="202"/>
        <end position="227"/>
    </location>
</feature>
<organism evidence="4">
    <name type="scientific">Micromonas pusilla (strain CCMP1545)</name>
    <name type="common">Picoplanktonic green alga</name>
    <dbReference type="NCBI Taxonomy" id="564608"/>
    <lineage>
        <taxon>Eukaryota</taxon>
        <taxon>Viridiplantae</taxon>
        <taxon>Chlorophyta</taxon>
        <taxon>Mamiellophyceae</taxon>
        <taxon>Mamiellales</taxon>
        <taxon>Mamiellaceae</taxon>
        <taxon>Micromonas</taxon>
    </lineage>
</organism>
<evidence type="ECO:0000256" key="1">
    <source>
        <dbReference type="SAM" id="Phobius"/>
    </source>
</evidence>
<dbReference type="AlphaFoldDB" id="C1MXY6"/>
<keyword evidence="1" id="KW-1133">Transmembrane helix</keyword>
<feature type="transmembrane region" description="Helical" evidence="1">
    <location>
        <begin position="278"/>
        <end position="300"/>
    </location>
</feature>